<protein>
    <recommendedName>
        <fullName evidence="1">FBD domain-containing protein</fullName>
    </recommendedName>
</protein>
<evidence type="ECO:0000259" key="1">
    <source>
        <dbReference type="Pfam" id="PF08387"/>
    </source>
</evidence>
<accession>A0A834HIR5</accession>
<dbReference type="AlphaFoldDB" id="A0A834HIR5"/>
<evidence type="ECO:0000313" key="2">
    <source>
        <dbReference type="EMBL" id="KAF7154657.1"/>
    </source>
</evidence>
<sequence>MAFDISMVALKKLEMNFYEDQGFEDSDNEFVINAPILEHLTLRDDYFALYRLKNLSSLFRADIDVGVGCIGFYGLKERANTVYELLKGISNVEYLTLGARTIGVSLAFMLTVGILWIERTCKYSIRASQRNLQRGVSYSKCPYHGGDYADDNNPPLLFPNITHLKLCVSNSSGWKRLTYLLGCMPNLENLVLEVSTKKEFELHDRLNLAVEPNWIEPVPEQTPACLLLRLKEIGLRGFTSKIYHLNLIKYLLENAKVLIMMAISTCNLAVEDEVEFLRHLVTCRRHALACTIELSGK</sequence>
<name>A0A834HIR5_RHOSS</name>
<reference evidence="2" key="1">
    <citation type="submission" date="2019-11" db="EMBL/GenBank/DDBJ databases">
        <authorList>
            <person name="Liu Y."/>
            <person name="Hou J."/>
            <person name="Li T.-Q."/>
            <person name="Guan C.-H."/>
            <person name="Wu X."/>
            <person name="Wu H.-Z."/>
            <person name="Ling F."/>
            <person name="Zhang R."/>
            <person name="Shi X.-G."/>
            <person name="Ren J.-P."/>
            <person name="Chen E.-F."/>
            <person name="Sun J.-M."/>
        </authorList>
    </citation>
    <scope>NUCLEOTIDE SEQUENCE</scope>
    <source>
        <strain evidence="2">Adult_tree_wgs_1</strain>
        <tissue evidence="2">Leaves</tissue>
    </source>
</reference>
<dbReference type="InterPro" id="IPR006566">
    <property type="entry name" value="FBD"/>
</dbReference>
<dbReference type="EMBL" id="WJXA01000001">
    <property type="protein sequence ID" value="KAF7154657.1"/>
    <property type="molecule type" value="Genomic_DNA"/>
</dbReference>
<feature type="domain" description="FBD" evidence="1">
    <location>
        <begin position="220"/>
        <end position="263"/>
    </location>
</feature>
<dbReference type="InterPro" id="IPR050232">
    <property type="entry name" value="FBL13/AtMIF1-like"/>
</dbReference>
<evidence type="ECO:0000313" key="3">
    <source>
        <dbReference type="Proteomes" id="UP000626092"/>
    </source>
</evidence>
<dbReference type="OrthoDB" id="1298252at2759"/>
<dbReference type="PANTHER" id="PTHR31900:SF34">
    <property type="entry name" value="EMB|CAB62440.1-RELATED"/>
    <property type="match status" value="1"/>
</dbReference>
<dbReference type="PANTHER" id="PTHR31900">
    <property type="entry name" value="F-BOX/RNI SUPERFAMILY PROTEIN-RELATED"/>
    <property type="match status" value="1"/>
</dbReference>
<organism evidence="2 3">
    <name type="scientific">Rhododendron simsii</name>
    <name type="common">Sims's rhododendron</name>
    <dbReference type="NCBI Taxonomy" id="118357"/>
    <lineage>
        <taxon>Eukaryota</taxon>
        <taxon>Viridiplantae</taxon>
        <taxon>Streptophyta</taxon>
        <taxon>Embryophyta</taxon>
        <taxon>Tracheophyta</taxon>
        <taxon>Spermatophyta</taxon>
        <taxon>Magnoliopsida</taxon>
        <taxon>eudicotyledons</taxon>
        <taxon>Gunneridae</taxon>
        <taxon>Pentapetalae</taxon>
        <taxon>asterids</taxon>
        <taxon>Ericales</taxon>
        <taxon>Ericaceae</taxon>
        <taxon>Ericoideae</taxon>
        <taxon>Rhodoreae</taxon>
        <taxon>Rhododendron</taxon>
    </lineage>
</organism>
<comment type="caution">
    <text evidence="2">The sequence shown here is derived from an EMBL/GenBank/DDBJ whole genome shotgun (WGS) entry which is preliminary data.</text>
</comment>
<keyword evidence="3" id="KW-1185">Reference proteome</keyword>
<dbReference type="Pfam" id="PF08387">
    <property type="entry name" value="FBD"/>
    <property type="match status" value="1"/>
</dbReference>
<dbReference type="Proteomes" id="UP000626092">
    <property type="component" value="Unassembled WGS sequence"/>
</dbReference>
<proteinExistence type="predicted"/>
<gene>
    <name evidence="2" type="ORF">RHSIM_Rhsim01G0199000</name>
</gene>